<accession>A0ABN6XG97</accession>
<organism evidence="2 3">
    <name type="scientific">Paraoerskovia sediminicola</name>
    <dbReference type="NCBI Taxonomy" id="1138587"/>
    <lineage>
        <taxon>Bacteria</taxon>
        <taxon>Bacillati</taxon>
        <taxon>Actinomycetota</taxon>
        <taxon>Actinomycetes</taxon>
        <taxon>Micrococcales</taxon>
        <taxon>Cellulomonadaceae</taxon>
        <taxon>Paraoerskovia</taxon>
    </lineage>
</organism>
<keyword evidence="3" id="KW-1185">Reference proteome</keyword>
<gene>
    <name evidence="2" type="ORF">GCM10025865_21240</name>
</gene>
<feature type="transmembrane region" description="Helical" evidence="1">
    <location>
        <begin position="62"/>
        <end position="81"/>
    </location>
</feature>
<evidence type="ECO:0008006" key="4">
    <source>
        <dbReference type="Google" id="ProtNLM"/>
    </source>
</evidence>
<feature type="transmembrane region" description="Helical" evidence="1">
    <location>
        <begin position="116"/>
        <end position="133"/>
    </location>
</feature>
<proteinExistence type="predicted"/>
<sequence length="152" mass="15343">MAPAPDTAPQGADDPDAPHLNRRPAALLVLVAGVGLEVVALVGAAVYLVVRLFTVAEVSLGLSVSLVLLALGVAVALVAASRALLRGRRGGRAPVATWQLLQAIVGATAMQSGATAWGAPLVAVAVVVLVCLVRRSVVEFTTGSRPPAEGSR</sequence>
<keyword evidence="1" id="KW-1133">Transmembrane helix</keyword>
<evidence type="ECO:0000313" key="3">
    <source>
        <dbReference type="Proteomes" id="UP001321475"/>
    </source>
</evidence>
<dbReference type="EMBL" id="AP027729">
    <property type="protein sequence ID" value="BDZ42825.1"/>
    <property type="molecule type" value="Genomic_DNA"/>
</dbReference>
<feature type="transmembrane region" description="Helical" evidence="1">
    <location>
        <begin position="25"/>
        <end position="50"/>
    </location>
</feature>
<protein>
    <recommendedName>
        <fullName evidence="4">Histidine kinase</fullName>
    </recommendedName>
</protein>
<evidence type="ECO:0000313" key="2">
    <source>
        <dbReference type="EMBL" id="BDZ42825.1"/>
    </source>
</evidence>
<reference evidence="3" key="1">
    <citation type="journal article" date="2019" name="Int. J. Syst. Evol. Microbiol.">
        <title>The Global Catalogue of Microorganisms (GCM) 10K type strain sequencing project: providing services to taxonomists for standard genome sequencing and annotation.</title>
        <authorList>
            <consortium name="The Broad Institute Genomics Platform"/>
            <consortium name="The Broad Institute Genome Sequencing Center for Infectious Disease"/>
            <person name="Wu L."/>
            <person name="Ma J."/>
        </authorList>
    </citation>
    <scope>NUCLEOTIDE SEQUENCE [LARGE SCALE GENOMIC DNA]</scope>
    <source>
        <strain evidence="3">NBRC 108565</strain>
    </source>
</reference>
<evidence type="ECO:0000256" key="1">
    <source>
        <dbReference type="SAM" id="Phobius"/>
    </source>
</evidence>
<dbReference type="RefSeq" id="WP_286217233.1">
    <property type="nucleotide sequence ID" value="NZ_AP027729.1"/>
</dbReference>
<keyword evidence="1" id="KW-0472">Membrane</keyword>
<name>A0ABN6XG97_9CELL</name>
<dbReference type="Proteomes" id="UP001321475">
    <property type="component" value="Chromosome"/>
</dbReference>
<keyword evidence="1" id="KW-0812">Transmembrane</keyword>